<gene>
    <name evidence="2" type="ORF">B0I18_111102</name>
</gene>
<evidence type="ECO:0000313" key="2">
    <source>
        <dbReference type="EMBL" id="PSK89546.1"/>
    </source>
</evidence>
<accession>A0A2P8CX99</accession>
<evidence type="ECO:0000256" key="1">
    <source>
        <dbReference type="SAM" id="Phobius"/>
    </source>
</evidence>
<sequence>MKKKWILTIVWLASFVLCLCLVESFFYFKNGDGIPFLLSDDRVAAWRPVRNLYFPYLSGVLAFWFIRPFPPAKTLQAGKRRFTLAICCTLLFNVIVLFIISQVYWNYQEGTNAIENINDAVTMAAWFSFVVAPVNAFYFGGSSS</sequence>
<dbReference type="OrthoDB" id="9867899at2"/>
<keyword evidence="1" id="KW-0812">Transmembrane</keyword>
<dbReference type="RefSeq" id="WP_106524791.1">
    <property type="nucleotide sequence ID" value="NZ_PYGD01000011.1"/>
</dbReference>
<organism evidence="2 3">
    <name type="scientific">Taibaiella chishuiensis</name>
    <dbReference type="NCBI Taxonomy" id="1434707"/>
    <lineage>
        <taxon>Bacteria</taxon>
        <taxon>Pseudomonadati</taxon>
        <taxon>Bacteroidota</taxon>
        <taxon>Chitinophagia</taxon>
        <taxon>Chitinophagales</taxon>
        <taxon>Chitinophagaceae</taxon>
        <taxon>Taibaiella</taxon>
    </lineage>
</organism>
<dbReference type="AlphaFoldDB" id="A0A2P8CX99"/>
<dbReference type="EMBL" id="PYGD01000011">
    <property type="protein sequence ID" value="PSK89546.1"/>
    <property type="molecule type" value="Genomic_DNA"/>
</dbReference>
<keyword evidence="1" id="KW-0472">Membrane</keyword>
<feature type="transmembrane region" description="Helical" evidence="1">
    <location>
        <begin position="52"/>
        <end position="70"/>
    </location>
</feature>
<evidence type="ECO:0000313" key="3">
    <source>
        <dbReference type="Proteomes" id="UP000240572"/>
    </source>
</evidence>
<keyword evidence="1" id="KW-1133">Transmembrane helix</keyword>
<proteinExistence type="predicted"/>
<keyword evidence="3" id="KW-1185">Reference proteome</keyword>
<dbReference type="Proteomes" id="UP000240572">
    <property type="component" value="Unassembled WGS sequence"/>
</dbReference>
<reference evidence="2 3" key="1">
    <citation type="submission" date="2018-03" db="EMBL/GenBank/DDBJ databases">
        <title>Genomic Encyclopedia of Type Strains, Phase III (KMG-III): the genomes of soil and plant-associated and newly described type strains.</title>
        <authorList>
            <person name="Whitman W."/>
        </authorList>
    </citation>
    <scope>NUCLEOTIDE SEQUENCE [LARGE SCALE GENOMIC DNA]</scope>
    <source>
        <strain evidence="2 3">CGMCC 1.12700</strain>
    </source>
</reference>
<feature type="transmembrane region" description="Helical" evidence="1">
    <location>
        <begin position="120"/>
        <end position="140"/>
    </location>
</feature>
<comment type="caution">
    <text evidence="2">The sequence shown here is derived from an EMBL/GenBank/DDBJ whole genome shotgun (WGS) entry which is preliminary data.</text>
</comment>
<name>A0A2P8CX99_9BACT</name>
<protein>
    <submittedName>
        <fullName evidence="2">Uncharacterized protein</fullName>
    </submittedName>
</protein>
<feature type="transmembrane region" description="Helical" evidence="1">
    <location>
        <begin position="82"/>
        <end position="100"/>
    </location>
</feature>